<dbReference type="PANTHER" id="PTHR33546:SF1">
    <property type="entry name" value="LARGE, MULTIFUNCTIONAL SECRETED PROTEIN"/>
    <property type="match status" value="1"/>
</dbReference>
<protein>
    <submittedName>
        <fullName evidence="4">Gluconolaconase</fullName>
    </submittedName>
</protein>
<feature type="region of interest" description="Disordered" evidence="1">
    <location>
        <begin position="26"/>
        <end position="74"/>
    </location>
</feature>
<keyword evidence="2" id="KW-0732">Signal</keyword>
<evidence type="ECO:0000313" key="4">
    <source>
        <dbReference type="EMBL" id="GAA4861701.1"/>
    </source>
</evidence>
<feature type="compositionally biased region" description="Pro residues" evidence="1">
    <location>
        <begin position="27"/>
        <end position="36"/>
    </location>
</feature>
<dbReference type="EMBL" id="BAABHQ010000001">
    <property type="protein sequence ID" value="GAA4861701.1"/>
    <property type="molecule type" value="Genomic_DNA"/>
</dbReference>
<keyword evidence="5" id="KW-1185">Reference proteome</keyword>
<proteinExistence type="predicted"/>
<dbReference type="PROSITE" id="PS51257">
    <property type="entry name" value="PROKAR_LIPOPROTEIN"/>
    <property type="match status" value="1"/>
</dbReference>
<dbReference type="Pfam" id="PF22807">
    <property type="entry name" value="TrAA12"/>
    <property type="match status" value="1"/>
</dbReference>
<organism evidence="4 5">
    <name type="scientific">Actinomycetospora straminea</name>
    <dbReference type="NCBI Taxonomy" id="663607"/>
    <lineage>
        <taxon>Bacteria</taxon>
        <taxon>Bacillati</taxon>
        <taxon>Actinomycetota</taxon>
        <taxon>Actinomycetes</taxon>
        <taxon>Pseudonocardiales</taxon>
        <taxon>Pseudonocardiaceae</taxon>
        <taxon>Actinomycetospora</taxon>
    </lineage>
</organism>
<comment type="caution">
    <text evidence="4">The sequence shown here is derived from an EMBL/GenBank/DDBJ whole genome shotgun (WGS) entry which is preliminary data.</text>
</comment>
<name>A0ABP9DZB4_9PSEU</name>
<dbReference type="SUPFAM" id="SSF50952">
    <property type="entry name" value="Soluble quinoprotein glucose dehydrogenase"/>
    <property type="match status" value="1"/>
</dbReference>
<gene>
    <name evidence="4" type="ORF">GCM10023203_06440</name>
</gene>
<evidence type="ECO:0000256" key="1">
    <source>
        <dbReference type="SAM" id="MobiDB-lite"/>
    </source>
</evidence>
<evidence type="ECO:0000256" key="2">
    <source>
        <dbReference type="SAM" id="SignalP"/>
    </source>
</evidence>
<dbReference type="RefSeq" id="WP_274232824.1">
    <property type="nucleotide sequence ID" value="NZ_BAABHQ010000001.1"/>
</dbReference>
<feature type="signal peptide" evidence="2">
    <location>
        <begin position="1"/>
        <end position="24"/>
    </location>
</feature>
<evidence type="ECO:0000313" key="5">
    <source>
        <dbReference type="Proteomes" id="UP001500457"/>
    </source>
</evidence>
<feature type="chain" id="PRO_5046809283" evidence="2">
    <location>
        <begin position="25"/>
        <end position="470"/>
    </location>
</feature>
<feature type="compositionally biased region" description="Low complexity" evidence="1">
    <location>
        <begin position="37"/>
        <end position="73"/>
    </location>
</feature>
<dbReference type="PANTHER" id="PTHR33546">
    <property type="entry name" value="LARGE, MULTIFUNCTIONAL SECRETED PROTEIN-RELATED"/>
    <property type="match status" value="1"/>
</dbReference>
<accession>A0ABP9DZB4</accession>
<dbReference type="Proteomes" id="UP001500457">
    <property type="component" value="Unassembled WGS sequence"/>
</dbReference>
<sequence>MSRSLLAAVAAAFLVLVTACGDGAAAPTPPAGPPDPARTASAGPGSDDGGPAPAGAATEGLVPTPVTVPPGLGAEPFDTARRALVPAGWSIAVWARVPGARLAAFAPDGALLVSRPGAGEVVRLVAGPGGTTSTSLVSGLTQPHGLWFAGSTLYVAESDAVRSYPYEGGRLGEATTVVDGLPDARSPDLRGAYAHALKSVAVGPDGSVYVSVGSTGNVSPADRASTPQRAAILRVPPGGGPAAPFARGVRNGTGLAVAPDGAVWSAVNNRDDIPFPYDRPYGSGDGDDDGSARGRVIPDYVDDHPPEELVRLYPGRDVGWPYCNADPDVDPGVPTSALDPSDVPFVADAETNPDGRALDCAALTPVEQTMGAHSAPLGMAFGTLPAPYGQGALVGVHGSWNRQTPRAPEVSFYPWRGGGLDGQRTLVGGFQGPDGSRWGRPVAAVPGPDSAVYVTDDGADAVYRVAPPGL</sequence>
<dbReference type="Gene3D" id="2.120.10.30">
    <property type="entry name" value="TolB, C-terminal domain"/>
    <property type="match status" value="1"/>
</dbReference>
<dbReference type="InterPro" id="IPR011041">
    <property type="entry name" value="Quinoprot_gluc/sorb_DH_b-prop"/>
</dbReference>
<dbReference type="InterPro" id="IPR011042">
    <property type="entry name" value="6-blade_b-propeller_TolB-like"/>
</dbReference>
<evidence type="ECO:0000259" key="3">
    <source>
        <dbReference type="Pfam" id="PF22807"/>
    </source>
</evidence>
<reference evidence="5" key="1">
    <citation type="journal article" date="2019" name="Int. J. Syst. Evol. Microbiol.">
        <title>The Global Catalogue of Microorganisms (GCM) 10K type strain sequencing project: providing services to taxonomists for standard genome sequencing and annotation.</title>
        <authorList>
            <consortium name="The Broad Institute Genomics Platform"/>
            <consortium name="The Broad Institute Genome Sequencing Center for Infectious Disease"/>
            <person name="Wu L."/>
            <person name="Ma J."/>
        </authorList>
    </citation>
    <scope>NUCLEOTIDE SEQUENCE [LARGE SCALE GENOMIC DNA]</scope>
    <source>
        <strain evidence="5">JCM 17983</strain>
    </source>
</reference>
<dbReference type="InterPro" id="IPR054539">
    <property type="entry name" value="Beta-prop_PDH"/>
</dbReference>
<feature type="domain" description="Pyrroloquinoline quinone-dependent pyranose dehydrogenase beta-propeller" evidence="3">
    <location>
        <begin position="86"/>
        <end position="414"/>
    </location>
</feature>